<dbReference type="Proteomes" id="UP000254869">
    <property type="component" value="Unassembled WGS sequence"/>
</dbReference>
<dbReference type="AlphaFoldDB" id="A0A370IDZ5"/>
<dbReference type="RefSeq" id="WP_068005146.1">
    <property type="nucleotide sequence ID" value="NZ_QQBC01000002.1"/>
</dbReference>
<evidence type="ECO:0000313" key="2">
    <source>
        <dbReference type="EMBL" id="RDI67664.1"/>
    </source>
</evidence>
<dbReference type="PROSITE" id="PS51819">
    <property type="entry name" value="VOC"/>
    <property type="match status" value="2"/>
</dbReference>
<keyword evidence="3" id="KW-1185">Reference proteome</keyword>
<dbReference type="PANTHER" id="PTHR33993:SF10">
    <property type="entry name" value="CONSERVED PROTEIN"/>
    <property type="match status" value="1"/>
</dbReference>
<feature type="domain" description="VOC" evidence="1">
    <location>
        <begin position="8"/>
        <end position="124"/>
    </location>
</feature>
<dbReference type="PANTHER" id="PTHR33993">
    <property type="entry name" value="GLYOXALASE-RELATED"/>
    <property type="match status" value="1"/>
</dbReference>
<dbReference type="InterPro" id="IPR029068">
    <property type="entry name" value="Glyas_Bleomycin-R_OHBP_Dase"/>
</dbReference>
<dbReference type="EMBL" id="QQBC01000002">
    <property type="protein sequence ID" value="RDI67664.1"/>
    <property type="molecule type" value="Genomic_DNA"/>
</dbReference>
<gene>
    <name evidence="2" type="ORF">DFR76_10261</name>
</gene>
<name>A0A370IDZ5_9NOCA</name>
<sequence length="259" mass="26911">MSGFATGAPCWFDVTAPDIDAAGEFYSALFGWTAERPDPSGGDYAVLRQDGAYVAGIACATTPDGGVKPALWLPYFAVTELDRAVAAATAHGATVFAERVEIPGQLEFAILADPAGAGYGLAHLTGHPGTERWGAPNNPIWVQYTATGTPSRAMAHYATVLDWTYRDAGWETATVDPYQALTTAEGGREFGGAAAAQPGEPAPFWALTIHVLDCDATAARAVELGGKIVAEPHDNPGPSRLAVISDPAGATLALMAFPH</sequence>
<dbReference type="InterPro" id="IPR052164">
    <property type="entry name" value="Anthracycline_SecMetBiosynth"/>
</dbReference>
<reference evidence="2 3" key="1">
    <citation type="submission" date="2018-07" db="EMBL/GenBank/DDBJ databases">
        <title>Genomic Encyclopedia of Type Strains, Phase IV (KMG-IV): sequencing the most valuable type-strain genomes for metagenomic binning, comparative biology and taxonomic classification.</title>
        <authorList>
            <person name="Goeker M."/>
        </authorList>
    </citation>
    <scope>NUCLEOTIDE SEQUENCE [LARGE SCALE GENOMIC DNA]</scope>
    <source>
        <strain evidence="2 3">DSM 44290</strain>
    </source>
</reference>
<dbReference type="InterPro" id="IPR037523">
    <property type="entry name" value="VOC_core"/>
</dbReference>
<dbReference type="Gene3D" id="3.10.180.10">
    <property type="entry name" value="2,3-Dihydroxybiphenyl 1,2-Dioxygenase, domain 1"/>
    <property type="match status" value="2"/>
</dbReference>
<proteinExistence type="predicted"/>
<evidence type="ECO:0000313" key="3">
    <source>
        <dbReference type="Proteomes" id="UP000254869"/>
    </source>
</evidence>
<organism evidence="2 3">
    <name type="scientific">Nocardia pseudobrasiliensis</name>
    <dbReference type="NCBI Taxonomy" id="45979"/>
    <lineage>
        <taxon>Bacteria</taxon>
        <taxon>Bacillati</taxon>
        <taxon>Actinomycetota</taxon>
        <taxon>Actinomycetes</taxon>
        <taxon>Mycobacteriales</taxon>
        <taxon>Nocardiaceae</taxon>
        <taxon>Nocardia</taxon>
    </lineage>
</organism>
<dbReference type="Pfam" id="PF18029">
    <property type="entry name" value="Glyoxalase_6"/>
    <property type="match status" value="2"/>
</dbReference>
<accession>A0A370IDZ5</accession>
<dbReference type="InterPro" id="IPR041581">
    <property type="entry name" value="Glyoxalase_6"/>
</dbReference>
<feature type="domain" description="VOC" evidence="1">
    <location>
        <begin position="138"/>
        <end position="257"/>
    </location>
</feature>
<evidence type="ECO:0000259" key="1">
    <source>
        <dbReference type="PROSITE" id="PS51819"/>
    </source>
</evidence>
<dbReference type="SUPFAM" id="SSF54593">
    <property type="entry name" value="Glyoxalase/Bleomycin resistance protein/Dihydroxybiphenyl dioxygenase"/>
    <property type="match status" value="2"/>
</dbReference>
<protein>
    <recommendedName>
        <fullName evidence="1">VOC domain-containing protein</fullName>
    </recommendedName>
</protein>
<comment type="caution">
    <text evidence="2">The sequence shown here is derived from an EMBL/GenBank/DDBJ whole genome shotgun (WGS) entry which is preliminary data.</text>
</comment>